<dbReference type="AlphaFoldDB" id="A0A967AE33"/>
<sequence length="174" mass="20923">MATKICLLIISFIGSIVVASSQELGKQRDFDLYDKPLLSTFFEETLYSRPRQELVSTKYMYERKGEIQEIDMLYEIERKQQYRKEQAAKYKENVERFREKFNVQDIQKTDNMRFRAETYLRQTNQFQEPYLMNSGSAIRHPLYRSSYMRPRLNSYGYGAQIETSIIKKEEEKEN</sequence>
<dbReference type="Proteomes" id="UP000643701">
    <property type="component" value="Unassembled WGS sequence"/>
</dbReference>
<reference evidence="1" key="1">
    <citation type="submission" date="2020-03" db="EMBL/GenBank/DDBJ databases">
        <title>Psychroflexus Maritimus sp. nov., isolate from marine sediment.</title>
        <authorList>
            <person name="Zhong Y.-L."/>
        </authorList>
    </citation>
    <scope>NUCLEOTIDE SEQUENCE</scope>
    <source>
        <strain evidence="1">C1</strain>
    </source>
</reference>
<gene>
    <name evidence="1" type="ORF">G7034_04855</name>
</gene>
<accession>A0A967AE33</accession>
<comment type="caution">
    <text evidence="1">The sequence shown here is derived from an EMBL/GenBank/DDBJ whole genome shotgun (WGS) entry which is preliminary data.</text>
</comment>
<proteinExistence type="predicted"/>
<evidence type="ECO:0000313" key="2">
    <source>
        <dbReference type="Proteomes" id="UP000643701"/>
    </source>
</evidence>
<organism evidence="1 2">
    <name type="scientific">Psychroflexus maritimus</name>
    <dbReference type="NCBI Taxonomy" id="2714865"/>
    <lineage>
        <taxon>Bacteria</taxon>
        <taxon>Pseudomonadati</taxon>
        <taxon>Bacteroidota</taxon>
        <taxon>Flavobacteriia</taxon>
        <taxon>Flavobacteriales</taxon>
        <taxon>Flavobacteriaceae</taxon>
        <taxon>Psychroflexus</taxon>
    </lineage>
</organism>
<dbReference type="EMBL" id="JAANAS010000039">
    <property type="protein sequence ID" value="NGZ89578.1"/>
    <property type="molecule type" value="Genomic_DNA"/>
</dbReference>
<name>A0A967AE33_9FLAO</name>
<dbReference type="RefSeq" id="WP_166399841.1">
    <property type="nucleotide sequence ID" value="NZ_JAANAS010000039.1"/>
</dbReference>
<evidence type="ECO:0000313" key="1">
    <source>
        <dbReference type="EMBL" id="NGZ89578.1"/>
    </source>
</evidence>
<keyword evidence="2" id="KW-1185">Reference proteome</keyword>
<protein>
    <submittedName>
        <fullName evidence="1">Uncharacterized protein</fullName>
    </submittedName>
</protein>